<accession>A0ABS0AQN4</accession>
<keyword evidence="3" id="KW-0472">Membrane</keyword>
<feature type="transmembrane region" description="Helical" evidence="3">
    <location>
        <begin position="89"/>
        <end position="107"/>
    </location>
</feature>
<proteinExistence type="predicted"/>
<dbReference type="SUPFAM" id="SSF55073">
    <property type="entry name" value="Nucleotide cyclase"/>
    <property type="match status" value="1"/>
</dbReference>
<feature type="transmembrane region" description="Helical" evidence="3">
    <location>
        <begin position="58"/>
        <end position="77"/>
    </location>
</feature>
<comment type="catalytic activity">
    <reaction evidence="2">
        <text>2 GTP = 3',3'-c-di-GMP + 2 diphosphate</text>
        <dbReference type="Rhea" id="RHEA:24898"/>
        <dbReference type="ChEBI" id="CHEBI:33019"/>
        <dbReference type="ChEBI" id="CHEBI:37565"/>
        <dbReference type="ChEBI" id="CHEBI:58805"/>
        <dbReference type="EC" id="2.7.7.65"/>
    </reaction>
</comment>
<dbReference type="EC" id="2.7.7.65" evidence="1"/>
<evidence type="ECO:0000256" key="1">
    <source>
        <dbReference type="ARBA" id="ARBA00012528"/>
    </source>
</evidence>
<dbReference type="Pfam" id="PF00990">
    <property type="entry name" value="GGDEF"/>
    <property type="match status" value="1"/>
</dbReference>
<organism evidence="5 6">
    <name type="scientific">Alloalcanivorax profundimaris</name>
    <dbReference type="NCBI Taxonomy" id="2735259"/>
    <lineage>
        <taxon>Bacteria</taxon>
        <taxon>Pseudomonadati</taxon>
        <taxon>Pseudomonadota</taxon>
        <taxon>Gammaproteobacteria</taxon>
        <taxon>Oceanospirillales</taxon>
        <taxon>Alcanivoracaceae</taxon>
        <taxon>Alloalcanivorax</taxon>
    </lineage>
</organism>
<dbReference type="Proteomes" id="UP000662703">
    <property type="component" value="Unassembled WGS sequence"/>
</dbReference>
<sequence length="376" mass="41673">MKDGGIKDGEWRRVRRLTVNEQRLLRRHGRALVSVSGLHALLTMLLWWMGALHLPAPVLWGLLAVLAGSAMLYLLFLESGVTAEWREPSLSFPMATLLLCTFLVTAYGLDEARISALMLFFPLLLLVSFRLGAGALLVLALLASLGYAAMLTLAWSLHGVRVSPVLEALMWLVFSLVSLSFAVTGSGVNGLRRRLAVKNLALADALEQVRDLAIRDDLTGLFNRRHIMEVLERQKGLADSGIYPFSVCYVDLDYFKAINDAFGHGWGDRVLRDFAEHALADLREGDYLARLGGEEFILVLPQSDLDGAELVAERLRRRWGERSFRALNGPPKVSLSAGVASYRVGETIDQLLARADHALYLAKSGGRDRVRREVQP</sequence>
<dbReference type="CDD" id="cd01949">
    <property type="entry name" value="GGDEF"/>
    <property type="match status" value="1"/>
</dbReference>
<dbReference type="Gene3D" id="3.30.70.270">
    <property type="match status" value="1"/>
</dbReference>
<evidence type="ECO:0000313" key="5">
    <source>
        <dbReference type="EMBL" id="MBF5056429.1"/>
    </source>
</evidence>
<gene>
    <name evidence="5" type="ORF">Y5W_01723</name>
</gene>
<dbReference type="InterPro" id="IPR043128">
    <property type="entry name" value="Rev_trsase/Diguanyl_cyclase"/>
</dbReference>
<keyword evidence="3" id="KW-1133">Transmembrane helix</keyword>
<keyword evidence="3" id="KW-0812">Transmembrane</keyword>
<dbReference type="RefSeq" id="WP_194864929.1">
    <property type="nucleotide sequence ID" value="NZ_ARXX01000022.1"/>
</dbReference>
<feature type="transmembrane region" description="Helical" evidence="3">
    <location>
        <begin position="136"/>
        <end position="157"/>
    </location>
</feature>
<protein>
    <recommendedName>
        <fullName evidence="1">diguanylate cyclase</fullName>
        <ecNumber evidence="1">2.7.7.65</ecNumber>
    </recommendedName>
</protein>
<evidence type="ECO:0000256" key="3">
    <source>
        <dbReference type="SAM" id="Phobius"/>
    </source>
</evidence>
<keyword evidence="6" id="KW-1185">Reference proteome</keyword>
<dbReference type="EMBL" id="ARXX01000022">
    <property type="protein sequence ID" value="MBF5056429.1"/>
    <property type="molecule type" value="Genomic_DNA"/>
</dbReference>
<name>A0ABS0AQN4_9GAMM</name>
<evidence type="ECO:0000256" key="2">
    <source>
        <dbReference type="ARBA" id="ARBA00034247"/>
    </source>
</evidence>
<dbReference type="InterPro" id="IPR050469">
    <property type="entry name" value="Diguanylate_Cyclase"/>
</dbReference>
<evidence type="ECO:0000313" key="6">
    <source>
        <dbReference type="Proteomes" id="UP000662703"/>
    </source>
</evidence>
<feature type="domain" description="GGDEF" evidence="4">
    <location>
        <begin position="243"/>
        <end position="375"/>
    </location>
</feature>
<comment type="caution">
    <text evidence="5">The sequence shown here is derived from an EMBL/GenBank/DDBJ whole genome shotgun (WGS) entry which is preliminary data.</text>
</comment>
<dbReference type="NCBIfam" id="TIGR00254">
    <property type="entry name" value="GGDEF"/>
    <property type="match status" value="1"/>
</dbReference>
<feature type="transmembrane region" description="Helical" evidence="3">
    <location>
        <begin position="113"/>
        <end position="129"/>
    </location>
</feature>
<reference evidence="5 6" key="1">
    <citation type="submission" date="2012-09" db="EMBL/GenBank/DDBJ databases">
        <title>Genome Sequence of alkane-degrading Bacterium Alcanivorax sp. 521-1.</title>
        <authorList>
            <person name="Lai Q."/>
            <person name="Shao Z."/>
        </authorList>
    </citation>
    <scope>NUCLEOTIDE SEQUENCE [LARGE SCALE GENOMIC DNA]</scope>
    <source>
        <strain evidence="5 6">521-1</strain>
    </source>
</reference>
<feature type="transmembrane region" description="Helical" evidence="3">
    <location>
        <begin position="31"/>
        <end position="52"/>
    </location>
</feature>
<dbReference type="InterPro" id="IPR029787">
    <property type="entry name" value="Nucleotide_cyclase"/>
</dbReference>
<dbReference type="InterPro" id="IPR000160">
    <property type="entry name" value="GGDEF_dom"/>
</dbReference>
<dbReference type="PROSITE" id="PS50887">
    <property type="entry name" value="GGDEF"/>
    <property type="match status" value="1"/>
</dbReference>
<evidence type="ECO:0000259" key="4">
    <source>
        <dbReference type="PROSITE" id="PS50887"/>
    </source>
</evidence>
<dbReference type="PANTHER" id="PTHR45138:SF9">
    <property type="entry name" value="DIGUANYLATE CYCLASE DGCM-RELATED"/>
    <property type="match status" value="1"/>
</dbReference>
<dbReference type="PANTHER" id="PTHR45138">
    <property type="entry name" value="REGULATORY COMPONENTS OF SENSORY TRANSDUCTION SYSTEM"/>
    <property type="match status" value="1"/>
</dbReference>
<dbReference type="SMART" id="SM00267">
    <property type="entry name" value="GGDEF"/>
    <property type="match status" value="1"/>
</dbReference>
<feature type="transmembrane region" description="Helical" evidence="3">
    <location>
        <begin position="169"/>
        <end position="191"/>
    </location>
</feature>